<dbReference type="KEGG" id="msar:MSAR_24390"/>
<organism evidence="1 2">
    <name type="scientific">Mycolicibacterium sarraceniae</name>
    <dbReference type="NCBI Taxonomy" id="1534348"/>
    <lineage>
        <taxon>Bacteria</taxon>
        <taxon>Bacillati</taxon>
        <taxon>Actinomycetota</taxon>
        <taxon>Actinomycetes</taxon>
        <taxon>Mycobacteriales</taxon>
        <taxon>Mycobacteriaceae</taxon>
        <taxon>Mycolicibacterium</taxon>
    </lineage>
</organism>
<reference evidence="1 2" key="1">
    <citation type="journal article" date="2019" name="Emerg. Microbes Infect.">
        <title>Comprehensive subspecies identification of 175 nontuberculous mycobacteria species based on 7547 genomic profiles.</title>
        <authorList>
            <person name="Matsumoto Y."/>
            <person name="Kinjo T."/>
            <person name="Motooka D."/>
            <person name="Nabeya D."/>
            <person name="Jung N."/>
            <person name="Uechi K."/>
            <person name="Horii T."/>
            <person name="Iida T."/>
            <person name="Fujita J."/>
            <person name="Nakamura S."/>
        </authorList>
    </citation>
    <scope>NUCLEOTIDE SEQUENCE [LARGE SCALE GENOMIC DNA]</scope>
    <source>
        <strain evidence="1 2">JCM 30395</strain>
    </source>
</reference>
<proteinExistence type="predicted"/>
<gene>
    <name evidence="1" type="ORF">MSAR_24390</name>
</gene>
<accession>A0A7I7SRF2</accession>
<evidence type="ECO:0000313" key="2">
    <source>
        <dbReference type="Proteomes" id="UP000466445"/>
    </source>
</evidence>
<dbReference type="AlphaFoldDB" id="A0A7I7SRF2"/>
<evidence type="ECO:0000313" key="1">
    <source>
        <dbReference type="EMBL" id="BBY59303.1"/>
    </source>
</evidence>
<protein>
    <submittedName>
        <fullName evidence="1">Uncharacterized protein</fullName>
    </submittedName>
</protein>
<dbReference type="EMBL" id="AP022595">
    <property type="protein sequence ID" value="BBY59303.1"/>
    <property type="molecule type" value="Genomic_DNA"/>
</dbReference>
<dbReference type="Proteomes" id="UP000466445">
    <property type="component" value="Chromosome"/>
</dbReference>
<name>A0A7I7SRF2_9MYCO</name>
<sequence>MGRFNRIPGGVAVLGQMTARVDRVPRLGEQCMAVATSDWRDGRKIGALHRGRGTSGGRPCNLD</sequence>
<keyword evidence="2" id="KW-1185">Reference proteome</keyword>